<name>A0A917E9J8_9SPHN</name>
<dbReference type="AlphaFoldDB" id="A0A917E9J8"/>
<organism evidence="1 2">
    <name type="scientific">Sandarakinorhabdus glacialis</name>
    <dbReference type="NCBI Taxonomy" id="1614636"/>
    <lineage>
        <taxon>Bacteria</taxon>
        <taxon>Pseudomonadati</taxon>
        <taxon>Pseudomonadota</taxon>
        <taxon>Alphaproteobacteria</taxon>
        <taxon>Sphingomonadales</taxon>
        <taxon>Sphingosinicellaceae</taxon>
        <taxon>Sandarakinorhabdus</taxon>
    </lineage>
</organism>
<evidence type="ECO:0000313" key="1">
    <source>
        <dbReference type="EMBL" id="GGE16989.1"/>
    </source>
</evidence>
<reference evidence="1" key="1">
    <citation type="journal article" date="2014" name="Int. J. Syst. Evol. Microbiol.">
        <title>Complete genome sequence of Corynebacterium casei LMG S-19264T (=DSM 44701T), isolated from a smear-ripened cheese.</title>
        <authorList>
            <consortium name="US DOE Joint Genome Institute (JGI-PGF)"/>
            <person name="Walter F."/>
            <person name="Albersmeier A."/>
            <person name="Kalinowski J."/>
            <person name="Ruckert C."/>
        </authorList>
    </citation>
    <scope>NUCLEOTIDE SEQUENCE</scope>
    <source>
        <strain evidence="1">CGMCC 1.15519</strain>
    </source>
</reference>
<comment type="caution">
    <text evidence="1">The sequence shown here is derived from an EMBL/GenBank/DDBJ whole genome shotgun (WGS) entry which is preliminary data.</text>
</comment>
<dbReference type="Proteomes" id="UP000635071">
    <property type="component" value="Unassembled WGS sequence"/>
</dbReference>
<dbReference type="EMBL" id="BMJM01000009">
    <property type="protein sequence ID" value="GGE16989.1"/>
    <property type="molecule type" value="Genomic_DNA"/>
</dbReference>
<keyword evidence="2" id="KW-1185">Reference proteome</keyword>
<reference evidence="1" key="2">
    <citation type="submission" date="2020-09" db="EMBL/GenBank/DDBJ databases">
        <authorList>
            <person name="Sun Q."/>
            <person name="Zhou Y."/>
        </authorList>
    </citation>
    <scope>NUCLEOTIDE SEQUENCE</scope>
    <source>
        <strain evidence="1">CGMCC 1.15519</strain>
    </source>
</reference>
<protein>
    <submittedName>
        <fullName evidence="1">Uncharacterized protein</fullName>
    </submittedName>
</protein>
<dbReference type="RefSeq" id="WP_188763240.1">
    <property type="nucleotide sequence ID" value="NZ_BMJM01000009.1"/>
</dbReference>
<accession>A0A917E9J8</accession>
<proteinExistence type="predicted"/>
<evidence type="ECO:0000313" key="2">
    <source>
        <dbReference type="Proteomes" id="UP000635071"/>
    </source>
</evidence>
<sequence length="144" mass="15541">MYSEFEGGEGPWTGRGGMVADLSDTQQRILWAVRRLALMQPIGAARCQAVHVALQRDFGEVGMGIEHLLRCWLVGLSRQAARRVVLGEPACPIVLPDEVQLLRVIDMAEDQPAQARDALAAIAGTPCAAALLPLFAGVAEMTRH</sequence>
<gene>
    <name evidence="1" type="ORF">GCM10011529_24300</name>
</gene>